<sequence>MIRYEIKLKKIGEMTTLPDSQRLFGFLINNSKKYCSEDEISDFVKGVRDYKEKCMISSILPTGYYPTPKEFIIQNLQKRLVKNNEEIKLLEEKQKQIKKESDSLIRDTINKKKKEKSKKNLKSEIEDLKTDYNNISYAINNLSTKRIYETIKSMDFIDQNQLKNMLQLGEVDEKLEVEDFKDFEYINKNQNFIQKFRLENQIKQLPGMPNVAYSLPILSFKNKAGDIQKDFSFFVRVSKDSCISKALEGIKKILKENKIIPCFLGGKGSSGYNEYNIFAIENLDDSEEEKSTIGKRYLNLGVLLPNLDNVDMENSVVDIYTSDRKPFEIENEVSKVISFVTAGSVIKVNNCEIEAYTVGKSIDNSKYNPMYKKNAIIFGNSYLLKLEVDDEA</sequence>
<dbReference type="EMBL" id="AFZE01000003">
    <property type="protein sequence ID" value="EHL16444.1"/>
    <property type="molecule type" value="Genomic_DNA"/>
</dbReference>
<reference evidence="2 3" key="1">
    <citation type="submission" date="2011-08" db="EMBL/GenBank/DDBJ databases">
        <title>The Genome Sequence of Eubacteriaceae bacterium ACC19a.</title>
        <authorList>
            <consortium name="The Broad Institute Genome Sequencing Platform"/>
            <person name="Earl A."/>
            <person name="Ward D."/>
            <person name="Feldgarden M."/>
            <person name="Gevers D."/>
            <person name="Sizova M."/>
            <person name="Hazen A."/>
            <person name="Epstein S."/>
            <person name="Young S.K."/>
            <person name="Zeng Q."/>
            <person name="Gargeya S."/>
            <person name="Fitzgerald M."/>
            <person name="Haas B."/>
            <person name="Abouelleil A."/>
            <person name="Alvarado L."/>
            <person name="Arachchi H.M."/>
            <person name="Berlin A."/>
            <person name="Brown A."/>
            <person name="Chapman S.B."/>
            <person name="Chen Z."/>
            <person name="Dunbar C."/>
            <person name="Freedman E."/>
            <person name="Gearin G."/>
            <person name="Gellesch M."/>
            <person name="Goldberg J."/>
            <person name="Griggs A."/>
            <person name="Gujja S."/>
            <person name="Heiman D."/>
            <person name="Howarth C."/>
            <person name="Larson L."/>
            <person name="Lui A."/>
            <person name="MacDonald P.J.P."/>
            <person name="Montmayeur A."/>
            <person name="Murphy C."/>
            <person name="Neiman D."/>
            <person name="Pearson M."/>
            <person name="Priest M."/>
            <person name="Roberts A."/>
            <person name="Saif S."/>
            <person name="Shea T."/>
            <person name="Shenoy N."/>
            <person name="Sisk P."/>
            <person name="Stolte C."/>
            <person name="Sykes S."/>
            <person name="Wortman J."/>
            <person name="Nusbaum C."/>
            <person name="Birren B."/>
        </authorList>
    </citation>
    <scope>NUCLEOTIDE SEQUENCE [LARGE SCALE GENOMIC DNA]</scope>
    <source>
        <strain evidence="2 3">ACC19a</strain>
    </source>
</reference>
<dbReference type="RefSeq" id="WP_009525519.1">
    <property type="nucleotide sequence ID" value="NZ_JH414552.1"/>
</dbReference>
<accession>G9WYN3</accession>
<keyword evidence="1" id="KW-0175">Coiled coil</keyword>
<comment type="caution">
    <text evidence="2">The sequence shown here is derived from an EMBL/GenBank/DDBJ whole genome shotgun (WGS) entry which is preliminary data.</text>
</comment>
<name>G9WYN3_9FIRM</name>
<evidence type="ECO:0000313" key="3">
    <source>
        <dbReference type="Proteomes" id="UP000006437"/>
    </source>
</evidence>
<organism evidence="2 3">
    <name type="scientific">Peptoanaerobacter stomatis</name>
    <dbReference type="NCBI Taxonomy" id="796937"/>
    <lineage>
        <taxon>Bacteria</taxon>
        <taxon>Bacillati</taxon>
        <taxon>Bacillota</taxon>
        <taxon>Clostridia</taxon>
        <taxon>Peptostreptococcales</taxon>
        <taxon>Filifactoraceae</taxon>
        <taxon>Peptoanaerobacter</taxon>
    </lineage>
</organism>
<proteinExistence type="predicted"/>
<evidence type="ECO:0000313" key="2">
    <source>
        <dbReference type="EMBL" id="EHL16444.1"/>
    </source>
</evidence>
<dbReference type="BioCyc" id="EBAC796937-HMP:GMGH-1289-MONOMER"/>
<dbReference type="HOGENOM" id="CLU_703685_0_0_9"/>
<feature type="coiled-coil region" evidence="1">
    <location>
        <begin position="73"/>
        <end position="138"/>
    </location>
</feature>
<dbReference type="PATRIC" id="fig|796937.3.peg.477"/>
<gene>
    <name evidence="2" type="ORF">HMPREF9629_01284</name>
</gene>
<evidence type="ECO:0000256" key="1">
    <source>
        <dbReference type="SAM" id="Coils"/>
    </source>
</evidence>
<protein>
    <submittedName>
        <fullName evidence="2">Uncharacterized protein</fullName>
    </submittedName>
</protein>
<dbReference type="AlphaFoldDB" id="G9WYN3"/>
<dbReference type="Proteomes" id="UP000006437">
    <property type="component" value="Unassembled WGS sequence"/>
</dbReference>